<keyword evidence="8" id="KW-1185">Reference proteome</keyword>
<reference evidence="7 8" key="1">
    <citation type="journal article" date="2007" name="Nature">
        <title>Genome of the marsupial Monodelphis domestica reveals innovation in non-coding sequences.</title>
        <authorList>
            <person name="Mikkelsen T.S."/>
            <person name="Wakefield M.J."/>
            <person name="Aken B."/>
            <person name="Amemiya C.T."/>
            <person name="Chang J.L."/>
            <person name="Duke S."/>
            <person name="Garber M."/>
            <person name="Gentles A.J."/>
            <person name="Goodstadt L."/>
            <person name="Heger A."/>
            <person name="Jurka J."/>
            <person name="Kamal M."/>
            <person name="Mauceli E."/>
            <person name="Searle S.M."/>
            <person name="Sharpe T."/>
            <person name="Baker M.L."/>
            <person name="Batzer M.A."/>
            <person name="Benos P.V."/>
            <person name="Belov K."/>
            <person name="Clamp M."/>
            <person name="Cook A."/>
            <person name="Cuff J."/>
            <person name="Das R."/>
            <person name="Davidow L."/>
            <person name="Deakin J.E."/>
            <person name="Fazzari M.J."/>
            <person name="Glass J.L."/>
            <person name="Grabherr M."/>
            <person name="Greally J.M."/>
            <person name="Gu W."/>
            <person name="Hore T.A."/>
            <person name="Huttley G.A."/>
            <person name="Kleber M."/>
            <person name="Jirtle R.L."/>
            <person name="Koina E."/>
            <person name="Lee J.T."/>
            <person name="Mahony S."/>
            <person name="Marra M.A."/>
            <person name="Miller R.D."/>
            <person name="Nicholls R.D."/>
            <person name="Oda M."/>
            <person name="Papenfuss A.T."/>
            <person name="Parra Z.E."/>
            <person name="Pollock D.D."/>
            <person name="Ray D.A."/>
            <person name="Schein J.E."/>
            <person name="Speed T.P."/>
            <person name="Thompson K."/>
            <person name="VandeBerg J.L."/>
            <person name="Wade C.M."/>
            <person name="Walker J.A."/>
            <person name="Waters P.D."/>
            <person name="Webber C."/>
            <person name="Weidman J.R."/>
            <person name="Xie X."/>
            <person name="Zody M.C."/>
            <person name="Baldwin J."/>
            <person name="Abdouelleil A."/>
            <person name="Abdulkadir J."/>
            <person name="Abebe A."/>
            <person name="Abera B."/>
            <person name="Abreu J."/>
            <person name="Acer S.C."/>
            <person name="Aftuck L."/>
            <person name="Alexander A."/>
            <person name="An P."/>
            <person name="Anderson E."/>
            <person name="Anderson S."/>
            <person name="Arachi H."/>
            <person name="Azer M."/>
            <person name="Bachantsang P."/>
            <person name="Barry A."/>
            <person name="Bayul T."/>
            <person name="Berlin A."/>
            <person name="Bessette D."/>
            <person name="Bloom T."/>
            <person name="Bloom T."/>
            <person name="Boguslavskiy L."/>
            <person name="Bonnet C."/>
            <person name="Boukhgalter B."/>
            <person name="Bourzgui I."/>
            <person name="Brown A."/>
            <person name="Cahill P."/>
            <person name="Channer S."/>
            <person name="Cheshatsang Y."/>
            <person name="Chuda L."/>
            <person name="Citroen M."/>
            <person name="Collymore A."/>
            <person name="Cooke P."/>
            <person name="Costello M."/>
            <person name="D'Aco K."/>
            <person name="Daza R."/>
            <person name="De Haan G."/>
            <person name="DeGray S."/>
            <person name="DeMaso C."/>
            <person name="Dhargay N."/>
            <person name="Dooley K."/>
            <person name="Dooley E."/>
            <person name="Doricent M."/>
            <person name="Dorje P."/>
            <person name="Dorjee K."/>
            <person name="Dupes A."/>
            <person name="Elong R."/>
            <person name="Falk J."/>
            <person name="Farina A."/>
            <person name="Faro S."/>
            <person name="Ferguson D."/>
            <person name="Fisher S."/>
            <person name="Foley C.D."/>
            <person name="Franke A."/>
            <person name="Friedrich D."/>
            <person name="Gadbois L."/>
            <person name="Gearin G."/>
            <person name="Gearin C.R."/>
            <person name="Giannoukos G."/>
            <person name="Goode T."/>
            <person name="Graham J."/>
            <person name="Grandbois E."/>
            <person name="Grewal S."/>
            <person name="Gyaltsen K."/>
            <person name="Hafez N."/>
            <person name="Hagos B."/>
            <person name="Hall J."/>
            <person name="Henson C."/>
            <person name="Hollinger A."/>
            <person name="Honan T."/>
            <person name="Huard M.D."/>
            <person name="Hughes L."/>
            <person name="Hurhula B."/>
            <person name="Husby M.E."/>
            <person name="Kamat A."/>
            <person name="Kanga B."/>
            <person name="Kashin S."/>
            <person name="Khazanovich D."/>
            <person name="Kisner P."/>
            <person name="Lance K."/>
            <person name="Lara M."/>
            <person name="Lee W."/>
            <person name="Lennon N."/>
            <person name="Letendre F."/>
            <person name="LeVine R."/>
            <person name="Lipovsky A."/>
            <person name="Liu X."/>
            <person name="Liu J."/>
            <person name="Liu S."/>
            <person name="Lokyitsang T."/>
            <person name="Lokyitsang Y."/>
            <person name="Lubonja R."/>
            <person name="Lui A."/>
            <person name="MacDonald P."/>
            <person name="Magnisalis V."/>
            <person name="Maru K."/>
            <person name="Matthews C."/>
            <person name="McCusker W."/>
            <person name="McDonough S."/>
            <person name="Mehta T."/>
            <person name="Meldrim J."/>
            <person name="Meneus L."/>
            <person name="Mihai O."/>
            <person name="Mihalev A."/>
            <person name="Mihova T."/>
            <person name="Mittelman R."/>
            <person name="Mlenga V."/>
            <person name="Montmayeur A."/>
            <person name="Mulrain L."/>
            <person name="Navidi A."/>
            <person name="Naylor J."/>
            <person name="Negash T."/>
            <person name="Nguyen T."/>
            <person name="Nguyen N."/>
            <person name="Nicol R."/>
            <person name="Norbu C."/>
            <person name="Norbu N."/>
            <person name="Novod N."/>
            <person name="O'Neill B."/>
            <person name="Osman S."/>
            <person name="Markiewicz E."/>
            <person name="Oyono O.L."/>
            <person name="Patti C."/>
            <person name="Phunkhang P."/>
            <person name="Pierre F."/>
            <person name="Priest M."/>
            <person name="Raghuraman S."/>
            <person name="Rege F."/>
            <person name="Reyes R."/>
            <person name="Rise C."/>
            <person name="Rogov P."/>
            <person name="Ross K."/>
            <person name="Ryan E."/>
            <person name="Settipalli S."/>
            <person name="Shea T."/>
            <person name="Sherpa N."/>
            <person name="Shi L."/>
            <person name="Shih D."/>
            <person name="Sparrow T."/>
            <person name="Spaulding J."/>
            <person name="Stalker J."/>
            <person name="Stange-Thomann N."/>
            <person name="Stavropoulos S."/>
            <person name="Stone C."/>
            <person name="Strader C."/>
            <person name="Tesfaye S."/>
            <person name="Thomson T."/>
            <person name="Thoulutsang Y."/>
            <person name="Thoulutsang D."/>
            <person name="Topham K."/>
            <person name="Topping I."/>
            <person name="Tsamla T."/>
            <person name="Vassiliev H."/>
            <person name="Vo A."/>
            <person name="Wangchuk T."/>
            <person name="Wangdi T."/>
            <person name="Weiand M."/>
            <person name="Wilkinson J."/>
            <person name="Wilson A."/>
            <person name="Yadav S."/>
            <person name="Young G."/>
            <person name="Yu Q."/>
            <person name="Zembek L."/>
            <person name="Zhong D."/>
            <person name="Zimmer A."/>
            <person name="Zwirko Z."/>
            <person name="Jaffe D.B."/>
            <person name="Alvarez P."/>
            <person name="Brockman W."/>
            <person name="Butler J."/>
            <person name="Chin C."/>
            <person name="Gnerre S."/>
            <person name="MacCallum I."/>
            <person name="Graves J.A."/>
            <person name="Ponting C.P."/>
            <person name="Breen M."/>
            <person name="Samollow P.B."/>
            <person name="Lander E.S."/>
            <person name="Lindblad-Toh K."/>
        </authorList>
    </citation>
    <scope>NUCLEOTIDE SEQUENCE [LARGE SCALE GENOMIC DNA]</scope>
</reference>
<dbReference type="InterPro" id="IPR036284">
    <property type="entry name" value="GGL_sf"/>
</dbReference>
<dbReference type="GO" id="GO:0007186">
    <property type="term" value="P:G protein-coupled receptor signaling pathway"/>
    <property type="evidence" value="ECO:0000318"/>
    <property type="project" value="GO_Central"/>
</dbReference>
<dbReference type="InterPro" id="IPR015898">
    <property type="entry name" value="G-protein_gamma-like_dom"/>
</dbReference>
<keyword evidence="2 5" id="KW-1003">Cell membrane</keyword>
<dbReference type="Proteomes" id="UP000002280">
    <property type="component" value="Chromosome 7"/>
</dbReference>
<evidence type="ECO:0000313" key="7">
    <source>
        <dbReference type="Ensembl" id="ENSMODP00000046981.1"/>
    </source>
</evidence>
<keyword evidence="5" id="KW-0449">Lipoprotein</keyword>
<evidence type="ECO:0000256" key="2">
    <source>
        <dbReference type="ARBA" id="ARBA00022475"/>
    </source>
</evidence>
<dbReference type="GO" id="GO:0031681">
    <property type="term" value="F:G-protein beta-subunit binding"/>
    <property type="evidence" value="ECO:0000318"/>
    <property type="project" value="GO_Central"/>
</dbReference>
<evidence type="ECO:0000313" key="8">
    <source>
        <dbReference type="Proteomes" id="UP000002280"/>
    </source>
</evidence>
<comment type="subunit">
    <text evidence="5">G proteins are composed of 3 units; alpha, beta and gamma.</text>
</comment>
<dbReference type="AlphaFoldDB" id="A0A5F8GIJ2"/>
<dbReference type="PROSITE" id="PS50058">
    <property type="entry name" value="G_PROTEIN_GAMMA"/>
    <property type="match status" value="1"/>
</dbReference>
<dbReference type="PANTHER" id="PTHR13809">
    <property type="entry name" value="GUANINE NUCLEOTIDE-BINDING PROTEIN GAMMA SUBUNIT"/>
    <property type="match status" value="1"/>
</dbReference>
<evidence type="ECO:0000256" key="5">
    <source>
        <dbReference type="RuleBase" id="RU004973"/>
    </source>
</evidence>
<protein>
    <recommendedName>
        <fullName evidence="5">Guanine nucleotide-binding protein subunit gamma</fullName>
    </recommendedName>
</protein>
<accession>A0A5F8GIJ2</accession>
<keyword evidence="4 5" id="KW-0807">Transducer</keyword>
<dbReference type="SUPFAM" id="SSF48670">
    <property type="entry name" value="Transducin (heterotrimeric G protein), gamma chain"/>
    <property type="match status" value="1"/>
</dbReference>
<dbReference type="STRING" id="13616.ENSMODP00000046981"/>
<organism evidence="7 8">
    <name type="scientific">Monodelphis domestica</name>
    <name type="common">Gray short-tailed opossum</name>
    <dbReference type="NCBI Taxonomy" id="13616"/>
    <lineage>
        <taxon>Eukaryota</taxon>
        <taxon>Metazoa</taxon>
        <taxon>Chordata</taxon>
        <taxon>Craniata</taxon>
        <taxon>Vertebrata</taxon>
        <taxon>Euteleostomi</taxon>
        <taxon>Mammalia</taxon>
        <taxon>Metatheria</taxon>
        <taxon>Didelphimorphia</taxon>
        <taxon>Didelphidae</taxon>
        <taxon>Monodelphis</taxon>
    </lineage>
</organism>
<dbReference type="InterPro" id="IPR001770">
    <property type="entry name" value="G-protein_gamma"/>
</dbReference>
<dbReference type="GeneTree" id="ENSGT00960000186678"/>
<dbReference type="Gene3D" id="4.10.260.10">
    <property type="entry name" value="Transducin (heterotrimeric G protein), gamma chain"/>
    <property type="match status" value="1"/>
</dbReference>
<evidence type="ECO:0000256" key="4">
    <source>
        <dbReference type="ARBA" id="ARBA00023224"/>
    </source>
</evidence>
<dbReference type="CDD" id="cd00068">
    <property type="entry name" value="GGL"/>
    <property type="match status" value="1"/>
</dbReference>
<dbReference type="Pfam" id="PF00631">
    <property type="entry name" value="G-gamma"/>
    <property type="match status" value="1"/>
</dbReference>
<dbReference type="PRINTS" id="PR00321">
    <property type="entry name" value="GPROTEING"/>
</dbReference>
<proteinExistence type="inferred from homology"/>
<comment type="function">
    <text evidence="5">Guanine nucleotide-binding proteins (G proteins) are involved as a modulator or transducer in various transmembrane signaling systems. The beta and gamma chains are required for the GTPase activity, for replacement of GDP by GTP, and for G protein-effector interaction.</text>
</comment>
<dbReference type="GO" id="GO:0005834">
    <property type="term" value="C:heterotrimeric G-protein complex"/>
    <property type="evidence" value="ECO:0000318"/>
    <property type="project" value="GO_Central"/>
</dbReference>
<dbReference type="SMART" id="SM00224">
    <property type="entry name" value="GGL"/>
    <property type="match status" value="1"/>
</dbReference>
<evidence type="ECO:0000259" key="6">
    <source>
        <dbReference type="PROSITE" id="PS50058"/>
    </source>
</evidence>
<comment type="similarity">
    <text evidence="1 5">Belongs to the G protein gamma family.</text>
</comment>
<dbReference type="Ensembl" id="ENSMODT00000083099.1">
    <property type="protein sequence ID" value="ENSMODP00000046981.1"/>
    <property type="gene ID" value="ENSMODG00000037716.1"/>
</dbReference>
<keyword evidence="3 5" id="KW-0472">Membrane</keyword>
<dbReference type="Bgee" id="ENSMODG00000037716">
    <property type="expression patterns" value="Expressed in skeleton of lower jaw and 3 other cell types or tissues"/>
</dbReference>
<dbReference type="InParanoid" id="A0A5F8GIJ2"/>
<evidence type="ECO:0000256" key="1">
    <source>
        <dbReference type="ARBA" id="ARBA00007431"/>
    </source>
</evidence>
<reference evidence="7" key="3">
    <citation type="submission" date="2025-09" db="UniProtKB">
        <authorList>
            <consortium name="Ensembl"/>
        </authorList>
    </citation>
    <scope>IDENTIFICATION</scope>
</reference>
<name>A0A5F8GIJ2_MONDO</name>
<dbReference type="SMART" id="SM01224">
    <property type="entry name" value="G_gamma"/>
    <property type="match status" value="1"/>
</dbReference>
<sequence length="67" mass="7506">LLKKSSVNALKRNLAKQRKLEAWMERTTISQAASELQKYCMQNACRDVLLVGVPEENNPFLGPSSSI</sequence>
<evidence type="ECO:0000256" key="3">
    <source>
        <dbReference type="ARBA" id="ARBA00023136"/>
    </source>
</evidence>
<feature type="domain" description="G protein gamma" evidence="6">
    <location>
        <begin position="3"/>
        <end position="67"/>
    </location>
</feature>
<reference evidence="7" key="2">
    <citation type="submission" date="2025-08" db="UniProtKB">
        <authorList>
            <consortium name="Ensembl"/>
        </authorList>
    </citation>
    <scope>IDENTIFICATION</scope>
</reference>
<comment type="subcellular location">
    <subcellularLocation>
        <location evidence="5">Cell membrane</location>
        <topology evidence="5">Lipid-anchor</topology>
        <orientation evidence="5">Cytoplasmic side</orientation>
    </subcellularLocation>
</comment>